<dbReference type="PROSITE" id="PS51404">
    <property type="entry name" value="DYP_PEROXIDASE"/>
    <property type="match status" value="1"/>
</dbReference>
<evidence type="ECO:0000256" key="4">
    <source>
        <dbReference type="ARBA" id="ARBA00023002"/>
    </source>
</evidence>
<keyword evidence="2" id="KW-0575">Peroxidase</keyword>
<evidence type="ECO:0000256" key="2">
    <source>
        <dbReference type="ARBA" id="ARBA00022559"/>
    </source>
</evidence>
<evidence type="ECO:0000256" key="6">
    <source>
        <dbReference type="SAM" id="MobiDB-lite"/>
    </source>
</evidence>
<organism evidence="8 9">
    <name type="scientific">Hoeflea poritis</name>
    <dbReference type="NCBI Taxonomy" id="2993659"/>
    <lineage>
        <taxon>Bacteria</taxon>
        <taxon>Pseudomonadati</taxon>
        <taxon>Pseudomonadota</taxon>
        <taxon>Alphaproteobacteria</taxon>
        <taxon>Hyphomicrobiales</taxon>
        <taxon>Rhizobiaceae</taxon>
        <taxon>Hoeflea</taxon>
    </lineage>
</organism>
<name>A0ABT4VL43_9HYPH</name>
<feature type="domain" description="DyP dimeric alpha+beta barrel" evidence="7">
    <location>
        <begin position="289"/>
        <end position="360"/>
    </location>
</feature>
<comment type="caution">
    <text evidence="8">The sequence shown here is derived from an EMBL/GenBank/DDBJ whole genome shotgun (WGS) entry which is preliminary data.</text>
</comment>
<keyword evidence="5" id="KW-0408">Iron</keyword>
<protein>
    <recommendedName>
        <fullName evidence="7">DyP dimeric alpha+beta barrel domain-containing protein</fullName>
    </recommendedName>
</protein>
<keyword evidence="4" id="KW-0560">Oxidoreductase</keyword>
<dbReference type="Gene3D" id="1.10.630.10">
    <property type="entry name" value="Cytochrome P450"/>
    <property type="match status" value="1"/>
</dbReference>
<dbReference type="SUPFAM" id="SSF48264">
    <property type="entry name" value="Cytochrome P450"/>
    <property type="match status" value="1"/>
</dbReference>
<dbReference type="PANTHER" id="PTHR30521:SF0">
    <property type="entry name" value="DYP-TYPE PEROXIDASE FAMILY PROTEIN"/>
    <property type="match status" value="1"/>
</dbReference>
<dbReference type="InterPro" id="IPR006314">
    <property type="entry name" value="Dyp_peroxidase"/>
</dbReference>
<dbReference type="Proteomes" id="UP001148313">
    <property type="component" value="Unassembled WGS sequence"/>
</dbReference>
<feature type="region of interest" description="Disordered" evidence="6">
    <location>
        <begin position="263"/>
        <end position="284"/>
    </location>
</feature>
<dbReference type="PANTHER" id="PTHR30521">
    <property type="entry name" value="DEFERROCHELATASE/PEROXIDASE"/>
    <property type="match status" value="1"/>
</dbReference>
<dbReference type="SUPFAM" id="SSF54909">
    <property type="entry name" value="Dimeric alpha+beta barrel"/>
    <property type="match status" value="1"/>
</dbReference>
<dbReference type="InterPro" id="IPR036396">
    <property type="entry name" value="Cyt_P450_sf"/>
</dbReference>
<comment type="cofactor">
    <cofactor evidence="1">
        <name>heme b</name>
        <dbReference type="ChEBI" id="CHEBI:60344"/>
    </cofactor>
</comment>
<sequence length="1268" mass="138502">MTNTYAQAPDHAGSDTAARIQAHLGQPSKFANGKTRNWSLFVFFRILSKTEMETSRALFARLAKEVLSSKPAKRGSAGATDYGSELASPHLARSAMPGAAAPGAEAAALPEDPLAENLACDEFRAWLKLLSTGDHGELLKQLDGFLQLDARKAPSAKIMKLVSTFAGALRKGNGIFGAIELAQKKFSRGLGNERDLVAVILALTVFLKSRDPRIRRAVARIFDLSAFGKDAGEAGVNVVSHRLVALCAYELLRQTKLARDSAAEAGDASPVRNERAEAGSAAHADGEGLKKQVFDPVPVNIAFTFPGLEKLNIDANTLRSFPDVFKEGMAARAKRLGDTGASAPENWDGELGLKNVHGYFTGGFQVGDVIGGGKWDMGPEESWEALRRDIDDFNHRNGERGKALRTMLGGLFRFLGMEIVHIELGQDPYSVENGRAVTSGYRKEHFGFRDGISQPFVDMKLGKPMPGGATPGPNGTWAPVAPGEIYLGFPDEDGNYARQPANKVLRDGATFVVFRKLEQDVAGFRDFLEKQRPGDAQAQTKLAAQFMGRWHNGTPLVLQPDSPRPLGPESDRKINDFLFVRDDPNGDRCPLGSHVRRTNPRDIGGRNDVRRHRILRRGIGYGGPLMADGSRGDGKKRGLLFIAANARLDLQFEVIQADWMNGGEFLGQAGLDRCPVAGTNSGGLEDRFHESGAAVPITHIPSFVTTRGGDYFFAPSKEAIAGMASRDRFELDPSELLSQGHSMSDPETPGLFTETRIRGFVGRFLKDKRVSLIRAKLPDIPTDSPYNDGTTLHEPSGLDHPVCFVGRHGDVADVLKLVDDKGDGRFSVDHYSLAGRRVLRGDDMLIGTAQFPADSGKRRKLLYTILMEAWKALDAAHRAGNAGTGVRGRLEDIVSTRIEMALARTGDSHRIDLVRDLASDVSYAVLKDLLGTPGPAWITELGISLPFARQHVGHLHPDWLSVSKGKMPQDPGLATMQIWSILTLGDVFGNVLSYKTLMHLSEQAGAELLNHLNRLIMDAWSARPSRTRTLVDAFIAIEDQMLRDNKGYTRAQYHADVAAILFELIASTMAAIPSTFGNIMDTLLTFRISLPSLFDLIRKQGLEPDGADKCGYSLATQIIYESERLQPNFKLLMRRCVKGTQLESGARLDAGEWVAALIPAANLDGSVFDDPYRFSLYPFVQEHPQRSLEKYLLFGSATNSVGTDVDARVGARHCWGRDAIALYILERCLLAAGRLEGLRKVAGEAGEMQEIAKAATGLWGRFNQLRPR</sequence>
<evidence type="ECO:0000256" key="5">
    <source>
        <dbReference type="ARBA" id="ARBA00023004"/>
    </source>
</evidence>
<evidence type="ECO:0000259" key="7">
    <source>
        <dbReference type="Pfam" id="PF21105"/>
    </source>
</evidence>
<keyword evidence="3" id="KW-0479">Metal-binding</keyword>
<dbReference type="Pfam" id="PF21105">
    <property type="entry name" value="DyP_N"/>
    <property type="match status" value="1"/>
</dbReference>
<keyword evidence="9" id="KW-1185">Reference proteome</keyword>
<dbReference type="InterPro" id="IPR011008">
    <property type="entry name" value="Dimeric_a/b-barrel"/>
</dbReference>
<evidence type="ECO:0000256" key="3">
    <source>
        <dbReference type="ARBA" id="ARBA00022723"/>
    </source>
</evidence>
<dbReference type="EMBL" id="JAPJZH010000004">
    <property type="protein sequence ID" value="MDA4845434.1"/>
    <property type="molecule type" value="Genomic_DNA"/>
</dbReference>
<evidence type="ECO:0000313" key="9">
    <source>
        <dbReference type="Proteomes" id="UP001148313"/>
    </source>
</evidence>
<evidence type="ECO:0000256" key="1">
    <source>
        <dbReference type="ARBA" id="ARBA00001970"/>
    </source>
</evidence>
<accession>A0ABT4VL43</accession>
<dbReference type="RefSeq" id="WP_271089058.1">
    <property type="nucleotide sequence ID" value="NZ_JAPJZH010000004.1"/>
</dbReference>
<gene>
    <name evidence="8" type="ORF">OOZ53_08745</name>
</gene>
<evidence type="ECO:0000313" key="8">
    <source>
        <dbReference type="EMBL" id="MDA4845434.1"/>
    </source>
</evidence>
<reference evidence="8" key="1">
    <citation type="submission" date="2022-11" db="EMBL/GenBank/DDBJ databases">
        <title>Hoeflea poritis sp. nov., isolated from scleractinian coral Porites lutea.</title>
        <authorList>
            <person name="Zhang G."/>
            <person name="Wei Q."/>
            <person name="Cai L."/>
        </authorList>
    </citation>
    <scope>NUCLEOTIDE SEQUENCE</scope>
    <source>
        <strain evidence="8">E7-10</strain>
    </source>
</reference>
<proteinExistence type="predicted"/>
<dbReference type="InterPro" id="IPR049509">
    <property type="entry name" value="DyP_N"/>
</dbReference>